<evidence type="ECO:0000256" key="3">
    <source>
        <dbReference type="ARBA" id="ARBA00022532"/>
    </source>
</evidence>
<evidence type="ECO:0000256" key="2">
    <source>
        <dbReference type="ARBA" id="ARBA00010566"/>
    </source>
</evidence>
<comment type="similarity">
    <text evidence="2 6">Belongs to the citrate synthase family.</text>
</comment>
<dbReference type="InterPro" id="IPR024176">
    <property type="entry name" value="Citrate_synthase_bac-typ"/>
</dbReference>
<dbReference type="PANTHER" id="PTHR11739:SF4">
    <property type="entry name" value="CITRATE SYNTHASE, PEROXISOMAL"/>
    <property type="match status" value="1"/>
</dbReference>
<dbReference type="PANTHER" id="PTHR11739">
    <property type="entry name" value="CITRATE SYNTHASE"/>
    <property type="match status" value="1"/>
</dbReference>
<reference evidence="8" key="1">
    <citation type="journal article" date="2019" name="Int. J. Syst. Evol. Microbiol.">
        <title>The Global Catalogue of Microorganisms (GCM) 10K type strain sequencing project: providing services to taxonomists for standard genome sequencing and annotation.</title>
        <authorList>
            <consortium name="The Broad Institute Genomics Platform"/>
            <consortium name="The Broad Institute Genome Sequencing Center for Infectious Disease"/>
            <person name="Wu L."/>
            <person name="Ma J."/>
        </authorList>
    </citation>
    <scope>NUCLEOTIDE SEQUENCE [LARGE SCALE GENOMIC DNA]</scope>
    <source>
        <strain evidence="8">JCM 12149</strain>
    </source>
</reference>
<dbReference type="Gene3D" id="1.10.230.10">
    <property type="entry name" value="Cytochrome P450-Terp, domain 2"/>
    <property type="match status" value="1"/>
</dbReference>
<comment type="caution">
    <text evidence="7">The sequence shown here is derived from an EMBL/GenBank/DDBJ whole genome shotgun (WGS) entry which is preliminary data.</text>
</comment>
<dbReference type="InterPro" id="IPR002020">
    <property type="entry name" value="Citrate_synthase"/>
</dbReference>
<evidence type="ECO:0000256" key="6">
    <source>
        <dbReference type="PIRNR" id="PIRNR001369"/>
    </source>
</evidence>
<gene>
    <name evidence="7" type="primary">citZ</name>
    <name evidence="7" type="ORF">GCM10008983_02300</name>
</gene>
<comment type="pathway">
    <text evidence="1">Carbohydrate metabolism; tricarboxylic acid cycle.</text>
</comment>
<dbReference type="InterPro" id="IPR036969">
    <property type="entry name" value="Citrate_synthase_sf"/>
</dbReference>
<keyword evidence="3" id="KW-0816">Tricarboxylic acid cycle</keyword>
<dbReference type="EMBL" id="BAAADM010000005">
    <property type="protein sequence ID" value="GAA0429482.1"/>
    <property type="molecule type" value="Genomic_DNA"/>
</dbReference>
<dbReference type="NCBIfam" id="NF010638">
    <property type="entry name" value="PRK14035.1"/>
    <property type="match status" value="1"/>
</dbReference>
<keyword evidence="8" id="KW-1185">Reference proteome</keyword>
<dbReference type="Gene3D" id="1.10.580.10">
    <property type="entry name" value="Citrate Synthase, domain 1"/>
    <property type="match status" value="1"/>
</dbReference>
<evidence type="ECO:0000313" key="7">
    <source>
        <dbReference type="EMBL" id="GAA0429482.1"/>
    </source>
</evidence>
<evidence type="ECO:0000256" key="5">
    <source>
        <dbReference type="ARBA" id="ARBA00049288"/>
    </source>
</evidence>
<accession>A0ABP3IW45</accession>
<evidence type="ECO:0000256" key="1">
    <source>
        <dbReference type="ARBA" id="ARBA00005163"/>
    </source>
</evidence>
<comment type="catalytic activity">
    <reaction evidence="5">
        <text>oxaloacetate + acetyl-CoA + H2O = citrate + CoA + H(+)</text>
        <dbReference type="Rhea" id="RHEA:16845"/>
        <dbReference type="ChEBI" id="CHEBI:15377"/>
        <dbReference type="ChEBI" id="CHEBI:15378"/>
        <dbReference type="ChEBI" id="CHEBI:16452"/>
        <dbReference type="ChEBI" id="CHEBI:16947"/>
        <dbReference type="ChEBI" id="CHEBI:57287"/>
        <dbReference type="ChEBI" id="CHEBI:57288"/>
        <dbReference type="EC" id="2.3.3.16"/>
    </reaction>
</comment>
<dbReference type="CDD" id="cd06110">
    <property type="entry name" value="BSuCS-II_like"/>
    <property type="match status" value="1"/>
</dbReference>
<dbReference type="NCBIfam" id="TIGR01800">
    <property type="entry name" value="cit_synth_II"/>
    <property type="match status" value="1"/>
</dbReference>
<evidence type="ECO:0000256" key="4">
    <source>
        <dbReference type="ARBA" id="ARBA00022679"/>
    </source>
</evidence>
<keyword evidence="4 6" id="KW-0808">Transferase</keyword>
<dbReference type="InterPro" id="IPR016142">
    <property type="entry name" value="Citrate_synth-like_lrg_a-sub"/>
</dbReference>
<protein>
    <recommendedName>
        <fullName evidence="6">Citrate synthase</fullName>
    </recommendedName>
</protein>
<evidence type="ECO:0000313" key="8">
    <source>
        <dbReference type="Proteomes" id="UP001501459"/>
    </source>
</evidence>
<dbReference type="InterPro" id="IPR016143">
    <property type="entry name" value="Citrate_synth-like_sm_a-sub"/>
</dbReference>
<dbReference type="PIRSF" id="PIRSF001369">
    <property type="entry name" value="Citrate_synth"/>
    <property type="match status" value="1"/>
</dbReference>
<proteinExistence type="inferred from homology"/>
<dbReference type="NCBIfam" id="NF010637">
    <property type="entry name" value="PRK14034.1"/>
    <property type="match status" value="1"/>
</dbReference>
<dbReference type="PRINTS" id="PR00143">
    <property type="entry name" value="CITRTSNTHASE"/>
</dbReference>
<dbReference type="SUPFAM" id="SSF48256">
    <property type="entry name" value="Citrate synthase"/>
    <property type="match status" value="1"/>
</dbReference>
<dbReference type="Proteomes" id="UP001501459">
    <property type="component" value="Unassembled WGS sequence"/>
</dbReference>
<sequence>MSTAKGLEGIVATQSSVSSIINDQLTYAGYTIDDLAENSSFEEVVFLLWNLRLPNQSELDQFKHDLSINMTLPEAVIDHLHSYDLSTVHPMAALRSAVSILGLHDDEADVMEQASNKRKAVRLQAKIATIVTAFARIRKGKEPIQPKENLSFAANFLYMLNGEKPKDIEEEAINKALILHADHELNASTFTARVCVATLSDIYSGVTAAIGALKGPLHGGANERVMEMLTDIGDEDRAIPYVKEKMANQEKIMGMGHRVYKNGDPRAKYLKRMSKELTKITEQPKWYNMSVSIEDYIKEEKGLPANVDFYSASVYHSLGIDHDLFTPIFATSRVSGWLAHILEQYDNNRLIRPRSEYVGPETQTYIPIENR</sequence>
<organism evidence="7 8">
    <name type="scientific">Lentibacillus halophilus</name>
    <dbReference type="NCBI Taxonomy" id="295065"/>
    <lineage>
        <taxon>Bacteria</taxon>
        <taxon>Bacillati</taxon>
        <taxon>Bacillota</taxon>
        <taxon>Bacilli</taxon>
        <taxon>Bacillales</taxon>
        <taxon>Bacillaceae</taxon>
        <taxon>Lentibacillus</taxon>
    </lineage>
</organism>
<name>A0ABP3IW45_9BACI</name>
<dbReference type="InterPro" id="IPR011278">
    <property type="entry name" value="2-MeCitrate/Citrate_synth_II"/>
</dbReference>
<dbReference type="Pfam" id="PF00285">
    <property type="entry name" value="Citrate_synt"/>
    <property type="match status" value="1"/>
</dbReference>
<dbReference type="RefSeq" id="WP_343750613.1">
    <property type="nucleotide sequence ID" value="NZ_BAAADM010000005.1"/>
</dbReference>